<sequence>MICSLLSITYDGRLQGSS</sequence>
<comment type="caution">
    <text evidence="1">The sequence shown here is derived from an EMBL/GenBank/DDBJ whole genome shotgun (WGS) entry which is preliminary data.</text>
</comment>
<organism evidence="1 2">
    <name type="scientific">Fusarium torulosum</name>
    <dbReference type="NCBI Taxonomy" id="33205"/>
    <lineage>
        <taxon>Eukaryota</taxon>
        <taxon>Fungi</taxon>
        <taxon>Dikarya</taxon>
        <taxon>Ascomycota</taxon>
        <taxon>Pezizomycotina</taxon>
        <taxon>Sordariomycetes</taxon>
        <taxon>Hypocreomycetidae</taxon>
        <taxon>Hypocreales</taxon>
        <taxon>Nectriaceae</taxon>
        <taxon>Fusarium</taxon>
    </lineage>
</organism>
<dbReference type="Proteomes" id="UP001187734">
    <property type="component" value="Unassembled WGS sequence"/>
</dbReference>
<evidence type="ECO:0000313" key="1">
    <source>
        <dbReference type="EMBL" id="SPJ78335.1"/>
    </source>
</evidence>
<dbReference type="AlphaFoldDB" id="A0AAE8MAL1"/>
<dbReference type="EMBL" id="ONZP01000224">
    <property type="protein sequence ID" value="SPJ78335.1"/>
    <property type="molecule type" value="Genomic_DNA"/>
</dbReference>
<name>A0AAE8MAL1_9HYPO</name>
<accession>A0AAE8MAL1</accession>
<proteinExistence type="predicted"/>
<reference evidence="1" key="1">
    <citation type="submission" date="2018-03" db="EMBL/GenBank/DDBJ databases">
        <authorList>
            <person name="Guldener U."/>
        </authorList>
    </citation>
    <scope>NUCLEOTIDE SEQUENCE</scope>
</reference>
<keyword evidence="2" id="KW-1185">Reference proteome</keyword>
<evidence type="ECO:0000313" key="2">
    <source>
        <dbReference type="Proteomes" id="UP001187734"/>
    </source>
</evidence>
<gene>
    <name evidence="1" type="ORF">FTOL_06724</name>
</gene>
<protein>
    <submittedName>
        <fullName evidence="1">Uncharacterized protein</fullName>
    </submittedName>
</protein>